<dbReference type="PANTHER" id="PTHR43386">
    <property type="entry name" value="OLIGOPEPTIDE TRANSPORT SYSTEM PERMEASE PROTEIN APPC"/>
    <property type="match status" value="1"/>
</dbReference>
<evidence type="ECO:0000256" key="6">
    <source>
        <dbReference type="ARBA" id="ARBA00023136"/>
    </source>
</evidence>
<keyword evidence="6 7" id="KW-0472">Membrane</keyword>
<dbReference type="OrthoDB" id="9812701at2"/>
<comment type="similarity">
    <text evidence="7">Belongs to the binding-protein-dependent transport system permease family.</text>
</comment>
<dbReference type="Gene3D" id="1.10.3720.10">
    <property type="entry name" value="MetI-like"/>
    <property type="match status" value="1"/>
</dbReference>
<dbReference type="CDD" id="cd06261">
    <property type="entry name" value="TM_PBP2"/>
    <property type="match status" value="1"/>
</dbReference>
<dbReference type="PANTHER" id="PTHR43386:SF25">
    <property type="entry name" value="PEPTIDE ABC TRANSPORTER PERMEASE PROTEIN"/>
    <property type="match status" value="1"/>
</dbReference>
<evidence type="ECO:0000256" key="5">
    <source>
        <dbReference type="ARBA" id="ARBA00022989"/>
    </source>
</evidence>
<feature type="transmembrane region" description="Helical" evidence="7">
    <location>
        <begin position="119"/>
        <end position="142"/>
    </location>
</feature>
<evidence type="ECO:0000313" key="10">
    <source>
        <dbReference type="Proteomes" id="UP000068164"/>
    </source>
</evidence>
<dbReference type="InterPro" id="IPR000515">
    <property type="entry name" value="MetI-like"/>
</dbReference>
<dbReference type="Proteomes" id="UP000068164">
    <property type="component" value="Unassembled WGS sequence"/>
</dbReference>
<keyword evidence="2 7" id="KW-0813">Transport</keyword>
<evidence type="ECO:0000256" key="7">
    <source>
        <dbReference type="RuleBase" id="RU363032"/>
    </source>
</evidence>
<feature type="transmembrane region" description="Helical" evidence="7">
    <location>
        <begin position="22"/>
        <end position="44"/>
    </location>
</feature>
<dbReference type="RefSeq" id="WP_062375609.1">
    <property type="nucleotide sequence ID" value="NZ_LNCD01000140.1"/>
</dbReference>
<evidence type="ECO:0000259" key="8">
    <source>
        <dbReference type="PROSITE" id="PS50928"/>
    </source>
</evidence>
<keyword evidence="4 7" id="KW-0812">Transmembrane</keyword>
<organism evidence="9 10">
    <name type="scientific">Rhizobium altiplani</name>
    <dbReference type="NCBI Taxonomy" id="1864509"/>
    <lineage>
        <taxon>Bacteria</taxon>
        <taxon>Pseudomonadati</taxon>
        <taxon>Pseudomonadota</taxon>
        <taxon>Alphaproteobacteria</taxon>
        <taxon>Hyphomicrobiales</taxon>
        <taxon>Rhizobiaceae</taxon>
        <taxon>Rhizobium/Agrobacterium group</taxon>
        <taxon>Rhizobium</taxon>
    </lineage>
</organism>
<dbReference type="Pfam" id="PF00528">
    <property type="entry name" value="BPD_transp_1"/>
    <property type="match status" value="1"/>
</dbReference>
<protein>
    <submittedName>
        <fullName evidence="9">Peptide ABC transporter permease</fullName>
    </submittedName>
</protein>
<reference evidence="9 10" key="1">
    <citation type="submission" date="2015-11" db="EMBL/GenBank/DDBJ databases">
        <title>Draft Genome Sequence of the Strain BR 10423 (Rhizobium sp.) isolated from nodules of Mimosa pudica.</title>
        <authorList>
            <person name="Barauna A.C."/>
            <person name="Zilli J.E."/>
            <person name="Simoes-Araujo J.L."/>
            <person name="Reis V.M."/>
            <person name="James E.K."/>
            <person name="Reis F.B.Jr."/>
            <person name="Rouws L.F."/>
            <person name="Passos S.R."/>
            <person name="Gois S.R."/>
        </authorList>
    </citation>
    <scope>NUCLEOTIDE SEQUENCE [LARGE SCALE GENOMIC DNA]</scope>
    <source>
        <strain evidence="9 10">BR10423</strain>
    </source>
</reference>
<evidence type="ECO:0000313" key="9">
    <source>
        <dbReference type="EMBL" id="KWV41396.1"/>
    </source>
</evidence>
<evidence type="ECO:0000256" key="2">
    <source>
        <dbReference type="ARBA" id="ARBA00022448"/>
    </source>
</evidence>
<comment type="subcellular location">
    <subcellularLocation>
        <location evidence="1 7">Cell membrane</location>
        <topology evidence="1 7">Multi-pass membrane protein</topology>
    </subcellularLocation>
</comment>
<feature type="transmembrane region" description="Helical" evidence="7">
    <location>
        <begin position="148"/>
        <end position="167"/>
    </location>
</feature>
<keyword evidence="5 7" id="KW-1133">Transmembrane helix</keyword>
<gene>
    <name evidence="9" type="ORF">AS026_23705</name>
</gene>
<comment type="caution">
    <text evidence="9">The sequence shown here is derived from an EMBL/GenBank/DDBJ whole genome shotgun (WGS) entry which is preliminary data.</text>
</comment>
<feature type="transmembrane region" description="Helical" evidence="7">
    <location>
        <begin position="250"/>
        <end position="273"/>
    </location>
</feature>
<proteinExistence type="inferred from homology"/>
<dbReference type="EMBL" id="LNCD01000140">
    <property type="protein sequence ID" value="KWV41396.1"/>
    <property type="molecule type" value="Genomic_DNA"/>
</dbReference>
<feature type="transmembrane region" description="Helical" evidence="7">
    <location>
        <begin position="205"/>
        <end position="230"/>
    </location>
</feature>
<dbReference type="AlphaFoldDB" id="A0A109J301"/>
<accession>A0A109J301</accession>
<dbReference type="GO" id="GO:0055085">
    <property type="term" value="P:transmembrane transport"/>
    <property type="evidence" value="ECO:0007669"/>
    <property type="project" value="InterPro"/>
</dbReference>
<dbReference type="InterPro" id="IPR050366">
    <property type="entry name" value="BP-dependent_transpt_permease"/>
</dbReference>
<keyword evidence="3" id="KW-1003">Cell membrane</keyword>
<name>A0A109J301_9HYPH</name>
<evidence type="ECO:0000256" key="1">
    <source>
        <dbReference type="ARBA" id="ARBA00004651"/>
    </source>
</evidence>
<feature type="domain" description="ABC transmembrane type-1" evidence="8">
    <location>
        <begin position="84"/>
        <end position="273"/>
    </location>
</feature>
<sequence length="296" mass="31201">MAPIASNPIGLKRRRFDIGRRMNLVIGGGVITLLVAVAVLSLVWTPLPPAKMQIIHKLQPPFAFGVLGTDQFGRDVLSMLMVGCWNSLSIAVAAVAIGGTLGSIAGISAAAVRGVFETLLMRACDVVFALPPILSAMMLGAFLGPGRLTAIVAIATFMIPVFARVTLATALQAWSRDYVLAARAIGNSRFAISVRHVLPNIMSQIIVQVTIQLGLAVLTEAGLSFLGLGIAPPAPTWGRMLADAQTYLALAPWLAILPGLAIALCVFGFNMLGDGLRDMLDPRETSAVSVRNHRSG</sequence>
<dbReference type="InterPro" id="IPR035906">
    <property type="entry name" value="MetI-like_sf"/>
</dbReference>
<feature type="transmembrane region" description="Helical" evidence="7">
    <location>
        <begin position="88"/>
        <end position="112"/>
    </location>
</feature>
<evidence type="ECO:0000256" key="3">
    <source>
        <dbReference type="ARBA" id="ARBA00022475"/>
    </source>
</evidence>
<dbReference type="SUPFAM" id="SSF161098">
    <property type="entry name" value="MetI-like"/>
    <property type="match status" value="1"/>
</dbReference>
<dbReference type="GO" id="GO:0005886">
    <property type="term" value="C:plasma membrane"/>
    <property type="evidence" value="ECO:0007669"/>
    <property type="project" value="UniProtKB-SubCell"/>
</dbReference>
<dbReference type="PROSITE" id="PS50928">
    <property type="entry name" value="ABC_TM1"/>
    <property type="match status" value="1"/>
</dbReference>
<evidence type="ECO:0000256" key="4">
    <source>
        <dbReference type="ARBA" id="ARBA00022692"/>
    </source>
</evidence>
<keyword evidence="10" id="KW-1185">Reference proteome</keyword>